<dbReference type="STRING" id="96561.Dole_0305"/>
<dbReference type="PROSITE" id="PS51257">
    <property type="entry name" value="PROKAR_LIPOPROTEIN"/>
    <property type="match status" value="1"/>
</dbReference>
<dbReference type="AlphaFoldDB" id="A8ZSV1"/>
<dbReference type="InterPro" id="IPR029467">
    <property type="entry name" value="Cyt_c7-like"/>
</dbReference>
<organism evidence="9 10">
    <name type="scientific">Desulfosudis oleivorans (strain DSM 6200 / JCM 39069 / Hxd3)</name>
    <name type="common">Desulfococcus oleovorans</name>
    <dbReference type="NCBI Taxonomy" id="96561"/>
    <lineage>
        <taxon>Bacteria</taxon>
        <taxon>Pseudomonadati</taxon>
        <taxon>Thermodesulfobacteriota</taxon>
        <taxon>Desulfobacteria</taxon>
        <taxon>Desulfobacterales</taxon>
        <taxon>Desulfosudaceae</taxon>
        <taxon>Desulfosudis</taxon>
    </lineage>
</organism>
<keyword evidence="10" id="KW-1185">Reference proteome</keyword>
<evidence type="ECO:0000256" key="3">
    <source>
        <dbReference type="ARBA" id="ARBA00022723"/>
    </source>
</evidence>
<protein>
    <submittedName>
        <fullName evidence="9">Cytochrome c class III</fullName>
    </submittedName>
</protein>
<dbReference type="RefSeq" id="WP_012173734.1">
    <property type="nucleotide sequence ID" value="NC_009943.1"/>
</dbReference>
<dbReference type="GO" id="GO:0046872">
    <property type="term" value="F:metal ion binding"/>
    <property type="evidence" value="ECO:0007669"/>
    <property type="project" value="UniProtKB-KW"/>
</dbReference>
<evidence type="ECO:0000313" key="10">
    <source>
        <dbReference type="Proteomes" id="UP000008561"/>
    </source>
</evidence>
<feature type="domain" description="Cytochrome c7-like" evidence="8">
    <location>
        <begin position="57"/>
        <end position="127"/>
    </location>
</feature>
<feature type="signal peptide" evidence="6">
    <location>
        <begin position="1"/>
        <end position="34"/>
    </location>
</feature>
<dbReference type="InterPro" id="IPR020942">
    <property type="entry name" value="Cyt_c_III_dom"/>
</dbReference>
<keyword evidence="1" id="KW-0813">Transport</keyword>
<evidence type="ECO:0000259" key="8">
    <source>
        <dbReference type="Pfam" id="PF14522"/>
    </source>
</evidence>
<evidence type="ECO:0000313" key="9">
    <source>
        <dbReference type="EMBL" id="ABW66115.1"/>
    </source>
</evidence>
<evidence type="ECO:0000256" key="1">
    <source>
        <dbReference type="ARBA" id="ARBA00022448"/>
    </source>
</evidence>
<sequence>MMKKKNRVLMLSVMVVVACVCLGGLYGLSTGADAAEDVSILQIDAMQPFAPLERPVVRFYHDTHTAAPSGQDCTVCHTADGFTFIEMPGDASARATMDAWHKACMDCHKGLVKKGEATGPMTCGECHPKGARKLLPEMPATGFYDAYHDFHMDALSGGCELCHHDYDPATGELYYAEGMETACIECHGDTADGDTPSVKDASHLSCIKCHLDMAVGPVACGECHQ</sequence>
<dbReference type="OrthoDB" id="9807368at2"/>
<dbReference type="Proteomes" id="UP000008561">
    <property type="component" value="Chromosome"/>
</dbReference>
<feature type="domain" description="Class III cytochrome C" evidence="7">
    <location>
        <begin position="147"/>
        <end position="224"/>
    </location>
</feature>
<dbReference type="Pfam" id="PF02085">
    <property type="entry name" value="Cytochrom_CIII"/>
    <property type="match status" value="1"/>
</dbReference>
<dbReference type="PANTHER" id="PTHR39425">
    <property type="entry name" value="LIPOPROTEIN CYTOCHROME C"/>
    <property type="match status" value="1"/>
</dbReference>
<name>A8ZSV1_DESOH</name>
<dbReference type="PANTHER" id="PTHR39425:SF1">
    <property type="entry name" value="CYTOCHROME C7-LIKE DOMAIN-CONTAINING PROTEIN"/>
    <property type="match status" value="1"/>
</dbReference>
<gene>
    <name evidence="9" type="ordered locus">Dole_0305</name>
</gene>
<dbReference type="eggNOG" id="COG0484">
    <property type="taxonomic scope" value="Bacteria"/>
</dbReference>
<evidence type="ECO:0000256" key="6">
    <source>
        <dbReference type="SAM" id="SignalP"/>
    </source>
</evidence>
<reference evidence="9 10" key="1">
    <citation type="submission" date="2007-10" db="EMBL/GenBank/DDBJ databases">
        <title>Complete sequence of Desulfococcus oleovorans Hxd3.</title>
        <authorList>
            <consortium name="US DOE Joint Genome Institute"/>
            <person name="Copeland A."/>
            <person name="Lucas S."/>
            <person name="Lapidus A."/>
            <person name="Barry K."/>
            <person name="Glavina del Rio T."/>
            <person name="Dalin E."/>
            <person name="Tice H."/>
            <person name="Pitluck S."/>
            <person name="Kiss H."/>
            <person name="Brettin T."/>
            <person name="Bruce D."/>
            <person name="Detter J.C."/>
            <person name="Han C."/>
            <person name="Schmutz J."/>
            <person name="Larimer F."/>
            <person name="Land M."/>
            <person name="Hauser L."/>
            <person name="Kyrpides N."/>
            <person name="Kim E."/>
            <person name="Wawrik B."/>
            <person name="Richardson P."/>
        </authorList>
    </citation>
    <scope>NUCLEOTIDE SEQUENCE [LARGE SCALE GENOMIC DNA]</scope>
    <source>
        <strain evidence="10">DSM 6200 / JCM 39069 / Hxd3</strain>
    </source>
</reference>
<dbReference type="InterPro" id="IPR036280">
    <property type="entry name" value="Multihaem_cyt_sf"/>
</dbReference>
<keyword evidence="6" id="KW-0732">Signal</keyword>
<dbReference type="EMBL" id="CP000859">
    <property type="protein sequence ID" value="ABW66115.1"/>
    <property type="molecule type" value="Genomic_DNA"/>
</dbReference>
<keyword evidence="3" id="KW-0479">Metal-binding</keyword>
<dbReference type="Pfam" id="PF14522">
    <property type="entry name" value="Cytochrome_C7"/>
    <property type="match status" value="1"/>
</dbReference>
<evidence type="ECO:0000259" key="7">
    <source>
        <dbReference type="Pfam" id="PF02085"/>
    </source>
</evidence>
<dbReference type="SUPFAM" id="SSF48695">
    <property type="entry name" value="Multiheme cytochromes"/>
    <property type="match status" value="1"/>
</dbReference>
<evidence type="ECO:0000256" key="4">
    <source>
        <dbReference type="ARBA" id="ARBA00022982"/>
    </source>
</evidence>
<keyword evidence="4" id="KW-0249">Electron transport</keyword>
<dbReference type="Gene3D" id="3.90.10.10">
    <property type="entry name" value="Cytochrome C3"/>
    <property type="match status" value="2"/>
</dbReference>
<proteinExistence type="predicted"/>
<accession>A8ZSV1</accession>
<evidence type="ECO:0000256" key="2">
    <source>
        <dbReference type="ARBA" id="ARBA00022617"/>
    </source>
</evidence>
<dbReference type="HOGENOM" id="CLU_1228306_0_0_7"/>
<dbReference type="GO" id="GO:0009055">
    <property type="term" value="F:electron transfer activity"/>
    <property type="evidence" value="ECO:0007669"/>
    <property type="project" value="InterPro"/>
</dbReference>
<keyword evidence="2" id="KW-0349">Heme</keyword>
<feature type="chain" id="PRO_5002734656" evidence="6">
    <location>
        <begin position="35"/>
        <end position="225"/>
    </location>
</feature>
<dbReference type="GO" id="GO:0020037">
    <property type="term" value="F:heme binding"/>
    <property type="evidence" value="ECO:0007669"/>
    <property type="project" value="InterPro"/>
</dbReference>
<dbReference type="KEGG" id="dol:Dole_0305"/>
<evidence type="ECO:0000256" key="5">
    <source>
        <dbReference type="ARBA" id="ARBA00023004"/>
    </source>
</evidence>
<dbReference type="CDD" id="cd08168">
    <property type="entry name" value="Cytochrom_C3"/>
    <property type="match status" value="2"/>
</dbReference>
<keyword evidence="5" id="KW-0408">Iron</keyword>